<comment type="caution">
    <text evidence="1">The sequence shown here is derived from an EMBL/GenBank/DDBJ whole genome shotgun (WGS) entry which is preliminary data.</text>
</comment>
<sequence length="80" mass="9292">MATREDMKEWVLVALRSLGGKAWPSDVAKYIWHNYESDLRGSGTLLYTWQYDARWAATVLRKTGKLKAVHGRRDLPWELA</sequence>
<keyword evidence="2" id="KW-1185">Reference proteome</keyword>
<proteinExistence type="predicted"/>
<dbReference type="Proteomes" id="UP000262917">
    <property type="component" value="Unassembled WGS sequence"/>
</dbReference>
<evidence type="ECO:0000313" key="1">
    <source>
        <dbReference type="EMBL" id="RFP61564.1"/>
    </source>
</evidence>
<protein>
    <submittedName>
        <fullName evidence="1">Uncharacterized protein</fullName>
    </submittedName>
</protein>
<organism evidence="1 2">
    <name type="scientific">Cognatiluteimonas weifangensis</name>
    <dbReference type="NCBI Taxonomy" id="2303539"/>
    <lineage>
        <taxon>Bacteria</taxon>
        <taxon>Pseudomonadati</taxon>
        <taxon>Pseudomonadota</taxon>
        <taxon>Gammaproteobacteria</taxon>
        <taxon>Lysobacterales</taxon>
        <taxon>Lysobacteraceae</taxon>
        <taxon>Cognatiluteimonas</taxon>
    </lineage>
</organism>
<dbReference type="EMBL" id="QVPD01000003">
    <property type="protein sequence ID" value="RFP61564.1"/>
    <property type="molecule type" value="Genomic_DNA"/>
</dbReference>
<gene>
    <name evidence="1" type="ORF">D0Y53_04440</name>
</gene>
<reference evidence="1 2" key="1">
    <citation type="submission" date="2018-08" db="EMBL/GenBank/DDBJ databases">
        <title>Lysobacter weifangensis sp. nov., a new member of the family 'Xanthomonadaceae', isolated from soil in a farmland.</title>
        <authorList>
            <person name="Zhao H."/>
        </authorList>
    </citation>
    <scope>NUCLEOTIDE SEQUENCE [LARGE SCALE GENOMIC DNA]</scope>
    <source>
        <strain evidence="1 2">WF-2</strain>
    </source>
</reference>
<dbReference type="AlphaFoldDB" id="A0A372DPY6"/>
<evidence type="ECO:0000313" key="2">
    <source>
        <dbReference type="Proteomes" id="UP000262917"/>
    </source>
</evidence>
<name>A0A372DPY6_9GAMM</name>
<accession>A0A372DPY6</accession>